<dbReference type="EMBL" id="RIBW01000031">
    <property type="protein sequence ID" value="RUL95597.1"/>
    <property type="molecule type" value="Genomic_DNA"/>
</dbReference>
<evidence type="ECO:0000259" key="3">
    <source>
        <dbReference type="PROSITE" id="PS50977"/>
    </source>
</evidence>
<dbReference type="AlphaFoldDB" id="A0A3S0PWA3"/>
<dbReference type="SUPFAM" id="SSF46689">
    <property type="entry name" value="Homeodomain-like"/>
    <property type="match status" value="1"/>
</dbReference>
<proteinExistence type="predicted"/>
<comment type="caution">
    <text evidence="4">The sequence shown here is derived from an EMBL/GenBank/DDBJ whole genome shotgun (WGS) entry which is preliminary data.</text>
</comment>
<protein>
    <submittedName>
        <fullName evidence="4">TetR/AcrR family transcriptional regulator</fullName>
    </submittedName>
</protein>
<evidence type="ECO:0000313" key="5">
    <source>
        <dbReference type="Proteomes" id="UP000273611"/>
    </source>
</evidence>
<accession>A0A3S0PWA3</accession>
<organism evidence="4 5">
    <name type="scientific">Rhizobium anhuiense</name>
    <dbReference type="NCBI Taxonomy" id="1184720"/>
    <lineage>
        <taxon>Bacteria</taxon>
        <taxon>Pseudomonadati</taxon>
        <taxon>Pseudomonadota</taxon>
        <taxon>Alphaproteobacteria</taxon>
        <taxon>Hyphomicrobiales</taxon>
        <taxon>Rhizobiaceae</taxon>
        <taxon>Rhizobium/Agrobacterium group</taxon>
        <taxon>Rhizobium</taxon>
    </lineage>
</organism>
<dbReference type="Proteomes" id="UP000273611">
    <property type="component" value="Unassembled WGS sequence"/>
</dbReference>
<evidence type="ECO:0000256" key="1">
    <source>
        <dbReference type="ARBA" id="ARBA00023125"/>
    </source>
</evidence>
<evidence type="ECO:0000256" key="2">
    <source>
        <dbReference type="PROSITE-ProRule" id="PRU00335"/>
    </source>
</evidence>
<reference evidence="4 5" key="1">
    <citation type="journal article" date="2015" name="Int. J. Syst. Evol. Microbiol.">
        <title>Rhizobium anhuiense sp. nov., isolated from effective nodules of Vicia faba and Pisum sativum.</title>
        <authorList>
            <person name="Zhang Y.J."/>
            <person name="Zheng W.T."/>
            <person name="Everall I."/>
            <person name="Young J.P."/>
            <person name="Zhang X.X."/>
            <person name="Tian C.F."/>
            <person name="Sui X.H."/>
            <person name="Wang E.T."/>
            <person name="Chen W.X."/>
        </authorList>
    </citation>
    <scope>NUCLEOTIDE SEQUENCE [LARGE SCALE GENOMIC DNA]</scope>
    <source>
        <strain evidence="4 5">CCBAU 23252</strain>
    </source>
</reference>
<feature type="DNA-binding region" description="H-T-H motif" evidence="2">
    <location>
        <begin position="48"/>
        <end position="67"/>
    </location>
</feature>
<dbReference type="Pfam" id="PF21306">
    <property type="entry name" value="TetR_C_40"/>
    <property type="match status" value="1"/>
</dbReference>
<dbReference type="InterPro" id="IPR009057">
    <property type="entry name" value="Homeodomain-like_sf"/>
</dbReference>
<dbReference type="InterPro" id="IPR001647">
    <property type="entry name" value="HTH_TetR"/>
</dbReference>
<dbReference type="InterPro" id="IPR049513">
    <property type="entry name" value="TetR_C_40"/>
</dbReference>
<dbReference type="GO" id="GO:0003677">
    <property type="term" value="F:DNA binding"/>
    <property type="evidence" value="ECO:0007669"/>
    <property type="project" value="UniProtKB-UniRule"/>
</dbReference>
<sequence>MRNRAGMATKISPERRAQIGVEKRARTRATILSAAFHLLGRPNGRSTRIEEVCGIALISRGTFYNYFSDIDELFEVLTYEMSHEFNVAVQELMRTLPICAMRVALAIRYYLHRARQDPSWGWAMINLSSVGPIFGSDTFQYATASVQEGIESGEFKLQSVTIGRDMMIGTVLASMTTLLRQEQEHDHPEKVVRQILSAFQVPPSIIDDCVAIELLDLPLQVP</sequence>
<dbReference type="PROSITE" id="PS50977">
    <property type="entry name" value="HTH_TETR_2"/>
    <property type="match status" value="1"/>
</dbReference>
<keyword evidence="1 2" id="KW-0238">DNA-binding</keyword>
<dbReference type="Gene3D" id="1.10.357.10">
    <property type="entry name" value="Tetracycline Repressor, domain 2"/>
    <property type="match status" value="1"/>
</dbReference>
<name>A0A3S0PWA3_9HYPH</name>
<evidence type="ECO:0000313" key="4">
    <source>
        <dbReference type="EMBL" id="RUL95597.1"/>
    </source>
</evidence>
<feature type="domain" description="HTH tetR-type" evidence="3">
    <location>
        <begin position="25"/>
        <end position="85"/>
    </location>
</feature>
<gene>
    <name evidence="4" type="ORF">EEQ99_33930</name>
</gene>